<gene>
    <name evidence="8" type="ordered locus">Mesop_4310</name>
</gene>
<dbReference type="EMBL" id="CP002279">
    <property type="protein sequence ID" value="AEH88740.1"/>
    <property type="molecule type" value="Genomic_DNA"/>
</dbReference>
<dbReference type="NCBIfam" id="TIGR02655">
    <property type="entry name" value="circ_KaiC"/>
    <property type="match status" value="1"/>
</dbReference>
<dbReference type="PRINTS" id="PR01874">
    <property type="entry name" value="DNAREPAIRADA"/>
</dbReference>
<dbReference type="GO" id="GO:0016787">
    <property type="term" value="F:hydrolase activity"/>
    <property type="evidence" value="ECO:0007669"/>
    <property type="project" value="UniProtKB-KW"/>
</dbReference>
<dbReference type="GO" id="GO:0000287">
    <property type="term" value="F:magnesium ion binding"/>
    <property type="evidence" value="ECO:0007669"/>
    <property type="project" value="InterPro"/>
</dbReference>
<sequence>MTTAEEILVDPALERVRTGIEAFDDLVMGGLPRGRTTIVGGTPGSGKTVFATQFLAHGITMRDEPGVFVTFEESPAEIEVNMASFGWDIRGWRENNKLVFVDASPRDHDQMIIGNFDLSGLLTRVLHAARHAAAKRIVLDSVTQLFDHFVAEQTSVRRELLRIATALKREGLTVLMTAERNSEYGDISRHRIEEFVADNVVILRNALDRERRRRTIEVLKMRGSRHVEGEVPITLVVKQGIVAVPLSSLRLEQQSSTKRVTSGNPELDRMCGGGFFRDSVTLVSGATGTGKTLLVTNFLAGGAAAGERALLVGYEESRGQLFRNARGWGVDFEAMEADGRLKIVCIYPEAQNLPDHLLMVRELVEEFKPDRIAIDSLSALERIASETGFREFLISLTSFIKKHEIAGLCTATNKSLVGGQSASEQHISTLTDSIILLRYIQEGDFMHRGIMVLKMRGSEHDKQIRRFAIDGAGMHLGQPFDGAPDVFGDSAASPA</sequence>
<evidence type="ECO:0000259" key="7">
    <source>
        <dbReference type="PROSITE" id="PS51146"/>
    </source>
</evidence>
<name>F7Y9L4_MESOW</name>
<feature type="domain" description="KaiC" evidence="7">
    <location>
        <begin position="14"/>
        <end position="257"/>
    </location>
</feature>
<organism evidence="8 9">
    <name type="scientific">Mesorhizobium opportunistum (strain LMG 24607 / HAMBI 3007 / WSM2075)</name>
    <dbReference type="NCBI Taxonomy" id="536019"/>
    <lineage>
        <taxon>Bacteria</taxon>
        <taxon>Pseudomonadati</taxon>
        <taxon>Pseudomonadota</taxon>
        <taxon>Alphaproteobacteria</taxon>
        <taxon>Hyphomicrobiales</taxon>
        <taxon>Phyllobacteriaceae</taxon>
        <taxon>Mesorhizobium</taxon>
    </lineage>
</organism>
<accession>F7Y9L4</accession>
<evidence type="ECO:0000256" key="6">
    <source>
        <dbReference type="ARBA" id="ARBA00022801"/>
    </source>
</evidence>
<evidence type="ECO:0000256" key="1">
    <source>
        <dbReference type="ARBA" id="ARBA00012513"/>
    </source>
</evidence>
<dbReference type="KEGG" id="mop:Mesop_4310"/>
<dbReference type="InterPro" id="IPR027417">
    <property type="entry name" value="P-loop_NTPase"/>
</dbReference>
<dbReference type="NCBIfam" id="NF006799">
    <property type="entry name" value="PRK09302.1"/>
    <property type="match status" value="1"/>
</dbReference>
<keyword evidence="3 8" id="KW-0808">Transferase</keyword>
<dbReference type="EC" id="2.7.11.1" evidence="1"/>
<keyword evidence="5" id="KW-0418">Kinase</keyword>
<dbReference type="SMART" id="SM00382">
    <property type="entry name" value="AAA"/>
    <property type="match status" value="2"/>
</dbReference>
<dbReference type="GO" id="GO:0005524">
    <property type="term" value="F:ATP binding"/>
    <property type="evidence" value="ECO:0007669"/>
    <property type="project" value="InterPro"/>
</dbReference>
<evidence type="ECO:0000256" key="2">
    <source>
        <dbReference type="ARBA" id="ARBA00022553"/>
    </source>
</evidence>
<dbReference type="PANTHER" id="PTHR42926:SF1">
    <property type="entry name" value="CIRCADIAN CLOCK OSCILLATOR PROTEIN KAIC 1"/>
    <property type="match status" value="1"/>
</dbReference>
<dbReference type="InterPro" id="IPR003593">
    <property type="entry name" value="AAA+_ATPase"/>
</dbReference>
<evidence type="ECO:0000313" key="8">
    <source>
        <dbReference type="EMBL" id="AEH88740.1"/>
    </source>
</evidence>
<evidence type="ECO:0000313" key="9">
    <source>
        <dbReference type="Proteomes" id="UP000001623"/>
    </source>
</evidence>
<dbReference type="eggNOG" id="COG0467">
    <property type="taxonomic scope" value="Bacteria"/>
</dbReference>
<dbReference type="GO" id="GO:0042752">
    <property type="term" value="P:regulation of circadian rhythm"/>
    <property type="evidence" value="ECO:0007669"/>
    <property type="project" value="InterPro"/>
</dbReference>
<dbReference type="AlphaFoldDB" id="F7Y9L4"/>
<reference evidence="8 9" key="1">
    <citation type="submission" date="2010-10" db="EMBL/GenBank/DDBJ databases">
        <title>Complete sequence of Mesorhizobium opportunistum WSM2075.</title>
        <authorList>
            <consortium name="US DOE Joint Genome Institute"/>
            <person name="Lucas S."/>
            <person name="Copeland A."/>
            <person name="Lapidus A."/>
            <person name="Cheng J.-F."/>
            <person name="Bruce D."/>
            <person name="Goodwin L."/>
            <person name="Pitluck S."/>
            <person name="Chertkov O."/>
            <person name="Misra M."/>
            <person name="Detter J.C."/>
            <person name="Han C."/>
            <person name="Tapia R."/>
            <person name="Land M."/>
            <person name="Hauser L."/>
            <person name="Kyrpides N."/>
            <person name="Ovchinnikova G."/>
            <person name="Mavrommatis K.M."/>
            <person name="Tiwari R.P."/>
            <person name="Howieson J.G."/>
            <person name="O'Hara G.W."/>
            <person name="Nandasena K.G."/>
            <person name="Woyke T."/>
        </authorList>
    </citation>
    <scope>NUCLEOTIDE SEQUENCE [LARGE SCALE GENOMIC DNA]</scope>
    <source>
        <strain evidence="9">LMG 24607 / HAMBI 3007 / WSM2075</strain>
    </source>
</reference>
<dbReference type="STRING" id="536019.Mesop_4310"/>
<dbReference type="InterPro" id="IPR030665">
    <property type="entry name" value="KaiC"/>
</dbReference>
<dbReference type="GO" id="GO:0003677">
    <property type="term" value="F:DNA binding"/>
    <property type="evidence" value="ECO:0007669"/>
    <property type="project" value="InterPro"/>
</dbReference>
<evidence type="ECO:0000256" key="3">
    <source>
        <dbReference type="ARBA" id="ARBA00022679"/>
    </source>
</evidence>
<keyword evidence="4" id="KW-0677">Repeat</keyword>
<dbReference type="InterPro" id="IPR014774">
    <property type="entry name" value="KaiC-like_dom"/>
</dbReference>
<proteinExistence type="predicted"/>
<evidence type="ECO:0000256" key="4">
    <source>
        <dbReference type="ARBA" id="ARBA00022737"/>
    </source>
</evidence>
<dbReference type="PROSITE" id="PS51146">
    <property type="entry name" value="KAIC"/>
    <property type="match status" value="2"/>
</dbReference>
<keyword evidence="6" id="KW-0378">Hydrolase</keyword>
<dbReference type="Pfam" id="PF06745">
    <property type="entry name" value="ATPase"/>
    <property type="match status" value="2"/>
</dbReference>
<dbReference type="RefSeq" id="WP_013895416.1">
    <property type="nucleotide sequence ID" value="NC_015675.1"/>
</dbReference>
<dbReference type="PANTHER" id="PTHR42926">
    <property type="match status" value="1"/>
</dbReference>
<dbReference type="InterPro" id="IPR051347">
    <property type="entry name" value="Circadian_clock_KaiC-rel"/>
</dbReference>
<dbReference type="Gene3D" id="3.40.50.300">
    <property type="entry name" value="P-loop containing nucleotide triphosphate hydrolases"/>
    <property type="match status" value="2"/>
</dbReference>
<dbReference type="Proteomes" id="UP000001623">
    <property type="component" value="Chromosome"/>
</dbReference>
<protein>
    <recommendedName>
        <fullName evidence="1">non-specific serine/threonine protein kinase</fullName>
        <ecNumber evidence="1">2.7.11.1</ecNumber>
    </recommendedName>
</protein>
<dbReference type="PIRSF" id="PIRSF039117">
    <property type="entry name" value="KaiC"/>
    <property type="match status" value="1"/>
</dbReference>
<dbReference type="GO" id="GO:0004674">
    <property type="term" value="F:protein serine/threonine kinase activity"/>
    <property type="evidence" value="ECO:0007669"/>
    <property type="project" value="UniProtKB-EC"/>
</dbReference>
<dbReference type="HOGENOM" id="CLU_023669_4_1_5"/>
<feature type="domain" description="KaiC" evidence="7">
    <location>
        <begin position="258"/>
        <end position="490"/>
    </location>
</feature>
<dbReference type="GO" id="GO:0006355">
    <property type="term" value="P:regulation of DNA-templated transcription"/>
    <property type="evidence" value="ECO:0007669"/>
    <property type="project" value="InterPro"/>
</dbReference>
<dbReference type="InterPro" id="IPR013503">
    <property type="entry name" value="Circadian_KaiC_bact"/>
</dbReference>
<evidence type="ECO:0000256" key="5">
    <source>
        <dbReference type="ARBA" id="ARBA00022777"/>
    </source>
</evidence>
<dbReference type="SUPFAM" id="SSF52540">
    <property type="entry name" value="P-loop containing nucleoside triphosphate hydrolases"/>
    <property type="match status" value="2"/>
</dbReference>
<dbReference type="InterPro" id="IPR010624">
    <property type="entry name" value="KaiC_dom"/>
</dbReference>
<keyword evidence="2" id="KW-0597">Phosphoprotein</keyword>